<dbReference type="PROSITE" id="PS51257">
    <property type="entry name" value="PROKAR_LIPOPROTEIN"/>
    <property type="match status" value="1"/>
</dbReference>
<reference evidence="3" key="1">
    <citation type="submission" date="2016-10" db="EMBL/GenBank/DDBJ databases">
        <authorList>
            <person name="Varghese N."/>
            <person name="Submissions S."/>
        </authorList>
    </citation>
    <scope>NUCLEOTIDE SEQUENCE [LARGE SCALE GENOMIC DNA]</scope>
    <source>
        <strain evidence="3">DSM 527</strain>
    </source>
</reference>
<name>A0A1G8CZA9_CHIFI</name>
<accession>A0A1G8CZA9</accession>
<evidence type="ECO:0008006" key="4">
    <source>
        <dbReference type="Google" id="ProtNLM"/>
    </source>
</evidence>
<dbReference type="STRING" id="104663.SAMN04488121_11385"/>
<dbReference type="AlphaFoldDB" id="A0A1G8CZA9"/>
<feature type="signal peptide" evidence="1">
    <location>
        <begin position="1"/>
        <end position="21"/>
    </location>
</feature>
<evidence type="ECO:0000256" key="1">
    <source>
        <dbReference type="SAM" id="SignalP"/>
    </source>
</evidence>
<dbReference type="OrthoDB" id="645487at2"/>
<dbReference type="RefSeq" id="WP_143011666.1">
    <property type="nucleotide sequence ID" value="NZ_FNBN01000013.1"/>
</dbReference>
<dbReference type="Proteomes" id="UP000199045">
    <property type="component" value="Unassembled WGS sequence"/>
</dbReference>
<proteinExistence type="predicted"/>
<organism evidence="2 3">
    <name type="scientific">Chitinophaga filiformis</name>
    <name type="common">Myxococcus filiformis</name>
    <name type="synonym">Flexibacter filiformis</name>
    <dbReference type="NCBI Taxonomy" id="104663"/>
    <lineage>
        <taxon>Bacteria</taxon>
        <taxon>Pseudomonadati</taxon>
        <taxon>Bacteroidota</taxon>
        <taxon>Chitinophagia</taxon>
        <taxon>Chitinophagales</taxon>
        <taxon>Chitinophagaceae</taxon>
        <taxon>Chitinophaga</taxon>
    </lineage>
</organism>
<feature type="chain" id="PRO_5011432513" description="Lipoprotein" evidence="1">
    <location>
        <begin position="22"/>
        <end position="254"/>
    </location>
</feature>
<evidence type="ECO:0000313" key="3">
    <source>
        <dbReference type="Proteomes" id="UP000199045"/>
    </source>
</evidence>
<sequence>MRRPRLSFASSKATLLLFVMAAGISFGVTSCSKDDDTKQTPGVTQDQAATVVSQTFVNQGGITEQLGTATLAVSAMEARQAGGKLSDFCGKSTDGSIAHAGSEGGITFDYKLSWLYSLACTADVPTQFTFNFNGKTSIETEKFKTVDTCYSKYYLRGLGANSTAWEISQTFDRAGSFVSKTADLPSFTSAVHYESVNIKVSKETKEIVSGTASVKITGADSKGNAFKYEGTITFQGNRKAIFTVSGGSNFNLNW</sequence>
<dbReference type="EMBL" id="FNBN01000013">
    <property type="protein sequence ID" value="SDH50543.1"/>
    <property type="molecule type" value="Genomic_DNA"/>
</dbReference>
<keyword evidence="1" id="KW-0732">Signal</keyword>
<protein>
    <recommendedName>
        <fullName evidence="4">Lipoprotein</fullName>
    </recommendedName>
</protein>
<evidence type="ECO:0000313" key="2">
    <source>
        <dbReference type="EMBL" id="SDH50543.1"/>
    </source>
</evidence>
<gene>
    <name evidence="2" type="ORF">SAMN04488121_11385</name>
</gene>